<feature type="transmembrane region" description="Helical" evidence="7">
    <location>
        <begin position="219"/>
        <end position="239"/>
    </location>
</feature>
<feature type="domain" description="EamA" evidence="8">
    <location>
        <begin position="8"/>
        <end position="147"/>
    </location>
</feature>
<feature type="region of interest" description="Disordered" evidence="6">
    <location>
        <begin position="321"/>
        <end position="351"/>
    </location>
</feature>
<dbReference type="EMBL" id="WAJR01000007">
    <property type="protein sequence ID" value="KAB1641098.1"/>
    <property type="molecule type" value="Genomic_DNA"/>
</dbReference>
<protein>
    <submittedName>
        <fullName evidence="9">EamA family transporter</fullName>
    </submittedName>
</protein>
<feature type="transmembrane region" description="Helical" evidence="7">
    <location>
        <begin position="161"/>
        <end position="182"/>
    </location>
</feature>
<feature type="transmembrane region" description="Helical" evidence="7">
    <location>
        <begin position="102"/>
        <end position="121"/>
    </location>
</feature>
<evidence type="ECO:0000256" key="7">
    <source>
        <dbReference type="SAM" id="Phobius"/>
    </source>
</evidence>
<comment type="caution">
    <text evidence="9">The sequence shown here is derived from an EMBL/GenBank/DDBJ whole genome shotgun (WGS) entry which is preliminary data.</text>
</comment>
<dbReference type="AlphaFoldDB" id="A0A6N6NMJ0"/>
<dbReference type="InterPro" id="IPR037185">
    <property type="entry name" value="EmrE-like"/>
</dbReference>
<evidence type="ECO:0000256" key="5">
    <source>
        <dbReference type="ARBA" id="ARBA00023136"/>
    </source>
</evidence>
<comment type="similarity">
    <text evidence="2">Belongs to the EamA transporter family.</text>
</comment>
<keyword evidence="5 7" id="KW-0472">Membrane</keyword>
<feature type="transmembrane region" description="Helical" evidence="7">
    <location>
        <begin position="78"/>
        <end position="96"/>
    </location>
</feature>
<keyword evidence="10" id="KW-1185">Reference proteome</keyword>
<dbReference type="GeneID" id="98657663"/>
<evidence type="ECO:0000256" key="1">
    <source>
        <dbReference type="ARBA" id="ARBA00004141"/>
    </source>
</evidence>
<evidence type="ECO:0000256" key="3">
    <source>
        <dbReference type="ARBA" id="ARBA00022692"/>
    </source>
</evidence>
<evidence type="ECO:0000256" key="6">
    <source>
        <dbReference type="SAM" id="MobiDB-lite"/>
    </source>
</evidence>
<dbReference type="GO" id="GO:0016020">
    <property type="term" value="C:membrane"/>
    <property type="evidence" value="ECO:0007669"/>
    <property type="project" value="UniProtKB-SubCell"/>
</dbReference>
<evidence type="ECO:0000256" key="2">
    <source>
        <dbReference type="ARBA" id="ARBA00007362"/>
    </source>
</evidence>
<dbReference type="Pfam" id="PF00892">
    <property type="entry name" value="EamA"/>
    <property type="match status" value="2"/>
</dbReference>
<evidence type="ECO:0000256" key="4">
    <source>
        <dbReference type="ARBA" id="ARBA00022989"/>
    </source>
</evidence>
<dbReference type="OrthoDB" id="9810818at2"/>
<reference evidence="9 10" key="1">
    <citation type="submission" date="2019-09" db="EMBL/GenBank/DDBJ databases">
        <title>Whole genome shotgun sequencing (WGS) of Ellagibacter isourolithinifaciens DSM 104140(T) and Adlercreutzia muris DSM 29508(T).</title>
        <authorList>
            <person name="Stoll D.A."/>
            <person name="Danylec N."/>
            <person name="Huch M."/>
        </authorList>
    </citation>
    <scope>NUCLEOTIDE SEQUENCE [LARGE SCALE GENOMIC DNA]</scope>
    <source>
        <strain evidence="9 10">DSM 104140</strain>
    </source>
</reference>
<proteinExistence type="inferred from homology"/>
<keyword evidence="4 7" id="KW-1133">Transmembrane helix</keyword>
<organism evidence="9 10">
    <name type="scientific">Ellagibacter isourolithinifaciens</name>
    <dbReference type="NCBI Taxonomy" id="2137581"/>
    <lineage>
        <taxon>Bacteria</taxon>
        <taxon>Bacillati</taxon>
        <taxon>Actinomycetota</taxon>
        <taxon>Coriobacteriia</taxon>
        <taxon>Eggerthellales</taxon>
        <taxon>Eggerthellaceae</taxon>
        <taxon>Ellagibacter</taxon>
    </lineage>
</organism>
<comment type="subcellular location">
    <subcellularLocation>
        <location evidence="1">Membrane</location>
        <topology evidence="1">Multi-pass membrane protein</topology>
    </subcellularLocation>
</comment>
<sequence length="351" mass="37226">MRGSSVAKGVLLTAGGAICWGFSGTCAQLLMDIYGVPLAWNVCVRLVFASLLYLVFCTATHRDELLCLLKQPRELGRLLAFSIFGVLLVQVCYQGCISVSNAGTATVFERCGLILIMLITCVKARRAPMRRELLGVVLAIVGTICIATKGNLGMLAIPAEALMWGAASACALVFYTMMPVHLLERWGSVVTTTVSMTMAAIIANAVVQPWNMHVEVTPGIVAAMAALVIVGTFFAYLLFLQGVKLAGPMRAGLVGSIEPVAAMAFSTLWLGTPITPFDIAGCALIVIMVLLVTQREEKTSREVDLSSGDAQPVEVKLSVEGAQAADSEPSDKSAQTPKVELSGKAAKPIFK</sequence>
<feature type="transmembrane region" description="Helical" evidence="7">
    <location>
        <begin position="37"/>
        <end position="57"/>
    </location>
</feature>
<evidence type="ECO:0000313" key="9">
    <source>
        <dbReference type="EMBL" id="KAB1641098.1"/>
    </source>
</evidence>
<gene>
    <name evidence="9" type="ORF">F8C90_04485</name>
</gene>
<evidence type="ECO:0000259" key="8">
    <source>
        <dbReference type="Pfam" id="PF00892"/>
    </source>
</evidence>
<dbReference type="Proteomes" id="UP000468668">
    <property type="component" value="Unassembled WGS sequence"/>
</dbReference>
<dbReference type="InterPro" id="IPR050638">
    <property type="entry name" value="AA-Vitamin_Transporters"/>
</dbReference>
<feature type="transmembrane region" description="Helical" evidence="7">
    <location>
        <begin position="133"/>
        <end position="155"/>
    </location>
</feature>
<feature type="transmembrane region" description="Helical" evidence="7">
    <location>
        <begin position="189"/>
        <end position="207"/>
    </location>
</feature>
<accession>A0A6N6NMJ0</accession>
<feature type="domain" description="EamA" evidence="8">
    <location>
        <begin position="162"/>
        <end position="293"/>
    </location>
</feature>
<feature type="transmembrane region" description="Helical" evidence="7">
    <location>
        <begin position="251"/>
        <end position="270"/>
    </location>
</feature>
<dbReference type="InterPro" id="IPR000620">
    <property type="entry name" value="EamA_dom"/>
</dbReference>
<keyword evidence="3 7" id="KW-0812">Transmembrane</keyword>
<dbReference type="PANTHER" id="PTHR32322:SF2">
    <property type="entry name" value="EAMA DOMAIN-CONTAINING PROTEIN"/>
    <property type="match status" value="1"/>
</dbReference>
<dbReference type="RefSeq" id="WP_158049260.1">
    <property type="nucleotide sequence ID" value="NZ_WAJR01000007.1"/>
</dbReference>
<name>A0A6N6NMJ0_9ACTN</name>
<feature type="transmembrane region" description="Helical" evidence="7">
    <location>
        <begin position="276"/>
        <end position="293"/>
    </location>
</feature>
<dbReference type="SUPFAM" id="SSF103481">
    <property type="entry name" value="Multidrug resistance efflux transporter EmrE"/>
    <property type="match status" value="2"/>
</dbReference>
<dbReference type="PANTHER" id="PTHR32322">
    <property type="entry name" value="INNER MEMBRANE TRANSPORTER"/>
    <property type="match status" value="1"/>
</dbReference>
<evidence type="ECO:0000313" key="10">
    <source>
        <dbReference type="Proteomes" id="UP000468668"/>
    </source>
</evidence>